<evidence type="ECO:0000256" key="1">
    <source>
        <dbReference type="ARBA" id="ARBA00004123"/>
    </source>
</evidence>
<dbReference type="SUPFAM" id="SSF52540">
    <property type="entry name" value="P-loop containing nucleoside triphosphate hydrolases"/>
    <property type="match status" value="1"/>
</dbReference>
<feature type="compositionally biased region" description="Polar residues" evidence="12">
    <location>
        <begin position="132"/>
        <end position="168"/>
    </location>
</feature>
<dbReference type="InterPro" id="IPR033762">
    <property type="entry name" value="MCM_OB"/>
</dbReference>
<evidence type="ECO:0000256" key="9">
    <source>
        <dbReference type="ARBA" id="ARBA00023125"/>
    </source>
</evidence>
<dbReference type="SMART" id="SM00350">
    <property type="entry name" value="MCM"/>
    <property type="match status" value="1"/>
</dbReference>
<dbReference type="InterPro" id="IPR031327">
    <property type="entry name" value="MCM"/>
</dbReference>
<feature type="compositionally biased region" description="Basic and acidic residues" evidence="12">
    <location>
        <begin position="88"/>
        <end position="99"/>
    </location>
</feature>
<name>A0AAD5U1K7_9FUNG</name>
<dbReference type="AlphaFoldDB" id="A0AAD5U1K7"/>
<evidence type="ECO:0000259" key="14">
    <source>
        <dbReference type="PROSITE" id="PS50051"/>
    </source>
</evidence>
<keyword evidence="13" id="KW-1133">Transmembrane helix</keyword>
<dbReference type="PANTHER" id="PTHR11630">
    <property type="entry name" value="DNA REPLICATION LICENSING FACTOR MCM FAMILY MEMBER"/>
    <property type="match status" value="1"/>
</dbReference>
<dbReference type="PROSITE" id="PS50051">
    <property type="entry name" value="MCM_2"/>
    <property type="match status" value="1"/>
</dbReference>
<comment type="caution">
    <text evidence="15">The sequence shown here is derived from an EMBL/GenBank/DDBJ whole genome shotgun (WGS) entry which is preliminary data.</text>
</comment>
<dbReference type="Pfam" id="PF17207">
    <property type="entry name" value="MCM_OB"/>
    <property type="match status" value="1"/>
</dbReference>
<dbReference type="PROSITE" id="PS00847">
    <property type="entry name" value="MCM_1"/>
    <property type="match status" value="1"/>
</dbReference>
<evidence type="ECO:0000256" key="8">
    <source>
        <dbReference type="ARBA" id="ARBA00022840"/>
    </source>
</evidence>
<dbReference type="GO" id="GO:0031261">
    <property type="term" value="C:DNA replication preinitiation complex"/>
    <property type="evidence" value="ECO:0007669"/>
    <property type="project" value="UniProtKB-ARBA"/>
</dbReference>
<dbReference type="InterPro" id="IPR001208">
    <property type="entry name" value="MCM_dom"/>
</dbReference>
<dbReference type="Gene3D" id="2.20.28.10">
    <property type="match status" value="1"/>
</dbReference>
<evidence type="ECO:0000256" key="11">
    <source>
        <dbReference type="RuleBase" id="RU004070"/>
    </source>
</evidence>
<protein>
    <recommendedName>
        <fullName evidence="3">DNA helicase</fullName>
        <ecNumber evidence="3">3.6.4.12</ecNumber>
    </recommendedName>
</protein>
<dbReference type="EMBL" id="JADGJW010000378">
    <property type="protein sequence ID" value="KAJ3218478.1"/>
    <property type="molecule type" value="Genomic_DNA"/>
</dbReference>
<evidence type="ECO:0000256" key="12">
    <source>
        <dbReference type="SAM" id="MobiDB-lite"/>
    </source>
</evidence>
<dbReference type="SUPFAM" id="SSF50249">
    <property type="entry name" value="Nucleic acid-binding proteins"/>
    <property type="match status" value="1"/>
</dbReference>
<feature type="domain" description="MCM C-terminal AAA(+) ATPase" evidence="14">
    <location>
        <begin position="504"/>
        <end position="714"/>
    </location>
</feature>
<evidence type="ECO:0000313" key="16">
    <source>
        <dbReference type="Proteomes" id="UP001211065"/>
    </source>
</evidence>
<keyword evidence="13" id="KW-0812">Transmembrane</keyword>
<feature type="transmembrane region" description="Helical" evidence="13">
    <location>
        <begin position="1115"/>
        <end position="1137"/>
    </location>
</feature>
<evidence type="ECO:0000256" key="4">
    <source>
        <dbReference type="ARBA" id="ARBA00022705"/>
    </source>
</evidence>
<dbReference type="InterPro" id="IPR018525">
    <property type="entry name" value="MCM_CS"/>
</dbReference>
<dbReference type="PRINTS" id="PR01657">
    <property type="entry name" value="MCMFAMILY"/>
</dbReference>
<feature type="region of interest" description="Disordered" evidence="12">
    <location>
        <begin position="1"/>
        <end position="172"/>
    </location>
</feature>
<dbReference type="InterPro" id="IPR035940">
    <property type="entry name" value="CAP_sf"/>
</dbReference>
<keyword evidence="4" id="KW-0235">DNA replication</keyword>
<dbReference type="Pfam" id="PF00188">
    <property type="entry name" value="CAP"/>
    <property type="match status" value="1"/>
</dbReference>
<evidence type="ECO:0000256" key="7">
    <source>
        <dbReference type="ARBA" id="ARBA00022806"/>
    </source>
</evidence>
<dbReference type="SMART" id="SM00198">
    <property type="entry name" value="SCP"/>
    <property type="match status" value="1"/>
</dbReference>
<keyword evidence="9 11" id="KW-0238">DNA-binding</keyword>
<dbReference type="Pfam" id="PF17855">
    <property type="entry name" value="MCM_lid"/>
    <property type="match status" value="1"/>
</dbReference>
<comment type="similarity">
    <text evidence="2 11">Belongs to the MCM family.</text>
</comment>
<dbReference type="InterPro" id="IPR027925">
    <property type="entry name" value="MCM_N"/>
</dbReference>
<keyword evidence="13" id="KW-0472">Membrane</keyword>
<evidence type="ECO:0000256" key="5">
    <source>
        <dbReference type="ARBA" id="ARBA00022741"/>
    </source>
</evidence>
<dbReference type="InterPro" id="IPR012340">
    <property type="entry name" value="NA-bd_OB-fold"/>
</dbReference>
<feature type="compositionally biased region" description="Polar residues" evidence="12">
    <location>
        <begin position="1"/>
        <end position="77"/>
    </location>
</feature>
<dbReference type="InterPro" id="IPR027417">
    <property type="entry name" value="P-loop_NTPase"/>
</dbReference>
<dbReference type="GO" id="GO:0042555">
    <property type="term" value="C:MCM complex"/>
    <property type="evidence" value="ECO:0007669"/>
    <property type="project" value="InterPro"/>
</dbReference>
<dbReference type="Pfam" id="PF00493">
    <property type="entry name" value="MCM"/>
    <property type="match status" value="1"/>
</dbReference>
<evidence type="ECO:0000256" key="10">
    <source>
        <dbReference type="ARBA" id="ARBA00023242"/>
    </source>
</evidence>
<keyword evidence="10" id="KW-0539">Nucleus</keyword>
<dbReference type="GO" id="GO:0006271">
    <property type="term" value="P:DNA strand elongation involved in DNA replication"/>
    <property type="evidence" value="ECO:0007669"/>
    <property type="project" value="TreeGrafter"/>
</dbReference>
<dbReference type="PRINTS" id="PR01660">
    <property type="entry name" value="MCMPROTEIN4"/>
</dbReference>
<dbReference type="GO" id="GO:0003697">
    <property type="term" value="F:single-stranded DNA binding"/>
    <property type="evidence" value="ECO:0007669"/>
    <property type="project" value="TreeGrafter"/>
</dbReference>
<dbReference type="GO" id="GO:0006279">
    <property type="term" value="P:premeiotic DNA replication"/>
    <property type="evidence" value="ECO:0007669"/>
    <property type="project" value="UniProtKB-ARBA"/>
</dbReference>
<keyword evidence="7" id="KW-0347">Helicase</keyword>
<dbReference type="PANTHER" id="PTHR11630:SF66">
    <property type="entry name" value="DNA REPLICATION LICENSING FACTOR MCM4"/>
    <property type="match status" value="1"/>
</dbReference>
<dbReference type="InterPro" id="IPR041562">
    <property type="entry name" value="MCM_lid"/>
</dbReference>
<dbReference type="SUPFAM" id="SSF55797">
    <property type="entry name" value="PR-1-like"/>
    <property type="match status" value="1"/>
</dbReference>
<accession>A0AAD5U1K7</accession>
<dbReference type="GO" id="GO:0005524">
    <property type="term" value="F:ATP binding"/>
    <property type="evidence" value="ECO:0007669"/>
    <property type="project" value="UniProtKB-KW"/>
</dbReference>
<evidence type="ECO:0000256" key="13">
    <source>
        <dbReference type="SAM" id="Phobius"/>
    </source>
</evidence>
<dbReference type="Pfam" id="PF14551">
    <property type="entry name" value="MCM_N"/>
    <property type="match status" value="1"/>
</dbReference>
<dbReference type="GO" id="GO:0043596">
    <property type="term" value="C:nuclear replication fork"/>
    <property type="evidence" value="ECO:0007669"/>
    <property type="project" value="UniProtKB-ARBA"/>
</dbReference>
<dbReference type="EC" id="3.6.4.12" evidence="3"/>
<reference evidence="15" key="1">
    <citation type="submission" date="2020-05" db="EMBL/GenBank/DDBJ databases">
        <title>Phylogenomic resolution of chytrid fungi.</title>
        <authorList>
            <person name="Stajich J.E."/>
            <person name="Amses K."/>
            <person name="Simmons R."/>
            <person name="Seto K."/>
            <person name="Myers J."/>
            <person name="Bonds A."/>
            <person name="Quandt C.A."/>
            <person name="Barry K."/>
            <person name="Liu P."/>
            <person name="Grigoriev I."/>
            <person name="Longcore J.E."/>
            <person name="James T.Y."/>
        </authorList>
    </citation>
    <scope>NUCLEOTIDE SEQUENCE</scope>
    <source>
        <strain evidence="15">JEL0476</strain>
    </source>
</reference>
<feature type="region of interest" description="Disordered" evidence="12">
    <location>
        <begin position="1079"/>
        <end position="1108"/>
    </location>
</feature>
<dbReference type="GO" id="GO:0000727">
    <property type="term" value="P:double-strand break repair via break-induced replication"/>
    <property type="evidence" value="ECO:0007669"/>
    <property type="project" value="TreeGrafter"/>
</dbReference>
<organism evidence="15 16">
    <name type="scientific">Clydaea vesicula</name>
    <dbReference type="NCBI Taxonomy" id="447962"/>
    <lineage>
        <taxon>Eukaryota</taxon>
        <taxon>Fungi</taxon>
        <taxon>Fungi incertae sedis</taxon>
        <taxon>Chytridiomycota</taxon>
        <taxon>Chytridiomycota incertae sedis</taxon>
        <taxon>Chytridiomycetes</taxon>
        <taxon>Lobulomycetales</taxon>
        <taxon>Lobulomycetaceae</taxon>
        <taxon>Clydaea</taxon>
    </lineage>
</organism>
<dbReference type="InterPro" id="IPR014044">
    <property type="entry name" value="CAP_dom"/>
</dbReference>
<keyword evidence="5 11" id="KW-0547">Nucleotide-binding</keyword>
<dbReference type="Proteomes" id="UP001211065">
    <property type="component" value="Unassembled WGS sequence"/>
</dbReference>
<dbReference type="GO" id="GO:0005656">
    <property type="term" value="C:nuclear pre-replicative complex"/>
    <property type="evidence" value="ECO:0007669"/>
    <property type="project" value="UniProtKB-ARBA"/>
</dbReference>
<dbReference type="Gene3D" id="3.30.1640.10">
    <property type="entry name" value="mini-chromosome maintenance (MCM) complex, chain A, domain 1"/>
    <property type="match status" value="1"/>
</dbReference>
<dbReference type="FunFam" id="2.20.28.10:FF:000003">
    <property type="entry name" value="DNA helicase"/>
    <property type="match status" value="1"/>
</dbReference>
<evidence type="ECO:0000256" key="3">
    <source>
        <dbReference type="ARBA" id="ARBA00012551"/>
    </source>
</evidence>
<gene>
    <name evidence="15" type="ORF">HK099_005035</name>
</gene>
<dbReference type="FunFam" id="3.40.50.300:FF:000217">
    <property type="entry name" value="DNA helicase"/>
    <property type="match status" value="1"/>
</dbReference>
<evidence type="ECO:0000256" key="6">
    <source>
        <dbReference type="ARBA" id="ARBA00022801"/>
    </source>
</evidence>
<keyword evidence="16" id="KW-1185">Reference proteome</keyword>
<keyword evidence="8 11" id="KW-0067">ATP-binding</keyword>
<feature type="compositionally biased region" description="Polar residues" evidence="12">
    <location>
        <begin position="1092"/>
        <end position="1108"/>
    </location>
</feature>
<dbReference type="Gene3D" id="2.40.50.140">
    <property type="entry name" value="Nucleic acid-binding proteins"/>
    <property type="match status" value="1"/>
</dbReference>
<dbReference type="GO" id="GO:0016787">
    <property type="term" value="F:hydrolase activity"/>
    <property type="evidence" value="ECO:0007669"/>
    <property type="project" value="UniProtKB-KW"/>
</dbReference>
<comment type="subcellular location">
    <subcellularLocation>
        <location evidence="1">Nucleus</location>
    </subcellularLocation>
</comment>
<keyword evidence="6" id="KW-0378">Hydrolase</keyword>
<dbReference type="InterPro" id="IPR008047">
    <property type="entry name" value="MCM_4"/>
</dbReference>
<dbReference type="GO" id="GO:1902975">
    <property type="term" value="P:mitotic DNA replication initiation"/>
    <property type="evidence" value="ECO:0007669"/>
    <property type="project" value="TreeGrafter"/>
</dbReference>
<dbReference type="GO" id="GO:0017116">
    <property type="term" value="F:single-stranded DNA helicase activity"/>
    <property type="evidence" value="ECO:0007669"/>
    <property type="project" value="TreeGrafter"/>
</dbReference>
<proteinExistence type="inferred from homology"/>
<dbReference type="Gene3D" id="3.40.33.10">
    <property type="entry name" value="CAP"/>
    <property type="match status" value="1"/>
</dbReference>
<evidence type="ECO:0000313" key="15">
    <source>
        <dbReference type="EMBL" id="KAJ3218478.1"/>
    </source>
</evidence>
<sequence length="1138" mass="127649">MESTPTKPSHGKITSRNSKTPTSRNSRTPTNSINRTPVTRVTVNSKINTKSSPLQYPTSSPERSNNENAIPLSNQRPNFALKTSIGGMRKDNLSSDLFRDNTPVNRNRNRGEDLLAPPSSPPSSIFSKAAPRSSNLHSATNSRRGDIQNSQISSQIFPPSNNHSSSDMQLDDPGRQEMVIWGTAVNVEDSKNMFKEFLIYFSLSHRFGERESKEPFYPALFNEMLSLNENSQIFLNLDCQNLKSYPPSTKLYNLLIRYPQEIIPVMDYVATDFIMEMFENYDMHDSGVKVRPYNLGRTVNMRELDPADIDQLVTVKGLLIRASPVIPDMKTAFFRCNVCGRTIQEESDRGRIREPTVCPNESCRSVNSVDLIHNRCTFANKQIAKIQETPDETPDGQTPYTVSMFVYDELVDVGKPGDRLELTAIFRGIPVKVNPRQRSIKALFKTYLDVVHIRRSDDKRLKIDKNIASSAENLVEGYEEDDKTKVITEEDIQKFTNLSNRPDIYELLAHSVAPSIFGLEDVKKGALLQLFGGTNKIFSGTGLGSPRIRGDLNILLIGDPGVSKSQLLSYVHKIAPRGIYTSGKGSSAVGLTAYVTRDPDTKQLVLESGALVLSDGGVCCIDEFDKMSETTRSVLHEVMEQQTISIAKAGIITTLNARTSVLASANPINSKFDPKRTVVENINLAPPLLSRFDLIFLLLDTPNEDQDRQLAKHIVGLYLSKGGDRTNEREFLPVESFTKYINFAKERVNPKLTSEASETLVDLYVNMRRIGKNGGRGKTVTGTTRQLESMIRLSEAHAKMSLIEEALLSSAIDPLTGMMDLDVLQVGKSARSRDLDEQKRTELRKIINNINRNAIKYMEVFNIFREERYDRINEREFDKLLNELADMDFVVVTGSGVDKLQAASEYNSSDEEALLAHNDARFLYVGNGVNPLVWNDSLAIDSLKYADLLAADQCALEHLEETVGENLATSQSNLSKDLFSVTGAVNLWVREGIPEYGSFNHWTQVYWRTTFSLGCGVSYGWKLDGIQNLTCNVIVCRYYPPGNCADNTFLDDVNVCAGIFEPPIYTQIKYNETETLKNQTRFSPKKEKIDPTPTSDTLEIRDTTPTSSSLTYKRFPFSAAIPCQTFLLLFQIVYFFLI</sequence>
<dbReference type="GO" id="GO:0097373">
    <property type="term" value="C:MCM core complex"/>
    <property type="evidence" value="ECO:0007669"/>
    <property type="project" value="UniProtKB-ARBA"/>
</dbReference>
<evidence type="ECO:0000256" key="2">
    <source>
        <dbReference type="ARBA" id="ARBA00008010"/>
    </source>
</evidence>
<dbReference type="Gene3D" id="3.40.50.300">
    <property type="entry name" value="P-loop containing nucleotide triphosphate hydrolases"/>
    <property type="match status" value="1"/>
</dbReference>